<protein>
    <submittedName>
        <fullName evidence="1">Uncharacterized protein</fullName>
    </submittedName>
</protein>
<dbReference type="Proteomes" id="UP000030755">
    <property type="component" value="Unassembled WGS sequence"/>
</dbReference>
<evidence type="ECO:0000313" key="2">
    <source>
        <dbReference type="Proteomes" id="UP000030755"/>
    </source>
</evidence>
<dbReference type="HOGENOM" id="CLU_2279068_0_0_1"/>
<name>A0A075B285_ROZAC</name>
<evidence type="ECO:0000313" key="1">
    <source>
        <dbReference type="EMBL" id="EPZ36486.1"/>
    </source>
</evidence>
<organism evidence="1 2">
    <name type="scientific">Rozella allomycis (strain CSF55)</name>
    <dbReference type="NCBI Taxonomy" id="988480"/>
    <lineage>
        <taxon>Eukaryota</taxon>
        <taxon>Fungi</taxon>
        <taxon>Fungi incertae sedis</taxon>
        <taxon>Cryptomycota</taxon>
        <taxon>Cryptomycota incertae sedis</taxon>
        <taxon>Rozella</taxon>
    </lineage>
</organism>
<reference evidence="1 2" key="1">
    <citation type="journal article" date="2013" name="Curr. Biol.">
        <title>Shared signatures of parasitism and phylogenomics unite Cryptomycota and microsporidia.</title>
        <authorList>
            <person name="James T.Y."/>
            <person name="Pelin A."/>
            <person name="Bonen L."/>
            <person name="Ahrendt S."/>
            <person name="Sain D."/>
            <person name="Corradi N."/>
            <person name="Stajich J.E."/>
        </authorList>
    </citation>
    <scope>NUCLEOTIDE SEQUENCE [LARGE SCALE GENOMIC DNA]</scope>
    <source>
        <strain evidence="1 2">CSF55</strain>
    </source>
</reference>
<dbReference type="AlphaFoldDB" id="A0A075B285"/>
<gene>
    <name evidence="1" type="ORF">O9G_005795</name>
</gene>
<sequence>MRTETSATPNEAESVSRKSDLSCLTQEKINRIREKHPNLPWFASHDGVNVVRLSAAAPEASFIIDVEEIKKYSYLKMDSLLQEQKLEREEIELSKIVDAYYL</sequence>
<dbReference type="EMBL" id="KE560551">
    <property type="protein sequence ID" value="EPZ36486.1"/>
    <property type="molecule type" value="Genomic_DNA"/>
</dbReference>
<accession>A0A075B285</accession>
<keyword evidence="2" id="KW-1185">Reference proteome</keyword>
<proteinExistence type="predicted"/>